<proteinExistence type="predicted"/>
<feature type="chain" id="PRO_5043966078" evidence="2">
    <location>
        <begin position="22"/>
        <end position="169"/>
    </location>
</feature>
<evidence type="ECO:0000313" key="3">
    <source>
        <dbReference type="EMBL" id="GFO45906.1"/>
    </source>
</evidence>
<evidence type="ECO:0000256" key="2">
    <source>
        <dbReference type="SAM" id="SignalP"/>
    </source>
</evidence>
<evidence type="ECO:0000313" key="4">
    <source>
        <dbReference type="Proteomes" id="UP000735302"/>
    </source>
</evidence>
<dbReference type="AlphaFoldDB" id="A0AAV4DP59"/>
<feature type="signal peptide" evidence="2">
    <location>
        <begin position="1"/>
        <end position="21"/>
    </location>
</feature>
<dbReference type="EMBL" id="BLXT01008087">
    <property type="protein sequence ID" value="GFO45906.1"/>
    <property type="molecule type" value="Genomic_DNA"/>
</dbReference>
<feature type="region of interest" description="Disordered" evidence="1">
    <location>
        <begin position="78"/>
        <end position="107"/>
    </location>
</feature>
<protein>
    <submittedName>
        <fullName evidence="3">Uncharacterized protein</fullName>
    </submittedName>
</protein>
<keyword evidence="2" id="KW-0732">Signal</keyword>
<feature type="compositionally biased region" description="Basic and acidic residues" evidence="1">
    <location>
        <begin position="78"/>
        <end position="100"/>
    </location>
</feature>
<dbReference type="Proteomes" id="UP000735302">
    <property type="component" value="Unassembled WGS sequence"/>
</dbReference>
<comment type="caution">
    <text evidence="3">The sequence shown here is derived from an EMBL/GenBank/DDBJ whole genome shotgun (WGS) entry which is preliminary data.</text>
</comment>
<accession>A0AAV4DP59</accession>
<sequence length="169" mass="19546">MFINYMLLPIVVASCCFLTQASQLNEHLKTNGKKVTRELFNNVAASSEPERYELQTESLLRNILSGIWQIDALKTDLRQDHDSTPHPQPSRDEPVEDTRSKPPRIAGKTWAPSVETLSRKTIEKRSAGFRSQCCYVDVFCYRGCLTQVRHRIRYKRDMAGKIFSRRNLK</sequence>
<reference evidence="3 4" key="1">
    <citation type="journal article" date="2021" name="Elife">
        <title>Chloroplast acquisition without the gene transfer in kleptoplastic sea slugs, Plakobranchus ocellatus.</title>
        <authorList>
            <person name="Maeda T."/>
            <person name="Takahashi S."/>
            <person name="Yoshida T."/>
            <person name="Shimamura S."/>
            <person name="Takaki Y."/>
            <person name="Nagai Y."/>
            <person name="Toyoda A."/>
            <person name="Suzuki Y."/>
            <person name="Arimoto A."/>
            <person name="Ishii H."/>
            <person name="Satoh N."/>
            <person name="Nishiyama T."/>
            <person name="Hasebe M."/>
            <person name="Maruyama T."/>
            <person name="Minagawa J."/>
            <person name="Obokata J."/>
            <person name="Shigenobu S."/>
        </authorList>
    </citation>
    <scope>NUCLEOTIDE SEQUENCE [LARGE SCALE GENOMIC DNA]</scope>
</reference>
<evidence type="ECO:0000256" key="1">
    <source>
        <dbReference type="SAM" id="MobiDB-lite"/>
    </source>
</evidence>
<gene>
    <name evidence="3" type="ORF">PoB_007241100</name>
</gene>
<organism evidence="3 4">
    <name type="scientific">Plakobranchus ocellatus</name>
    <dbReference type="NCBI Taxonomy" id="259542"/>
    <lineage>
        <taxon>Eukaryota</taxon>
        <taxon>Metazoa</taxon>
        <taxon>Spiralia</taxon>
        <taxon>Lophotrochozoa</taxon>
        <taxon>Mollusca</taxon>
        <taxon>Gastropoda</taxon>
        <taxon>Heterobranchia</taxon>
        <taxon>Euthyneura</taxon>
        <taxon>Panpulmonata</taxon>
        <taxon>Sacoglossa</taxon>
        <taxon>Placobranchoidea</taxon>
        <taxon>Plakobranchidae</taxon>
        <taxon>Plakobranchus</taxon>
    </lineage>
</organism>
<name>A0AAV4DP59_9GAST</name>
<keyword evidence="4" id="KW-1185">Reference proteome</keyword>